<feature type="non-terminal residue" evidence="3">
    <location>
        <position position="1"/>
    </location>
</feature>
<evidence type="ECO:0000256" key="1">
    <source>
        <dbReference type="RuleBase" id="RU362091"/>
    </source>
</evidence>
<feature type="non-terminal residue" evidence="3">
    <location>
        <position position="69"/>
    </location>
</feature>
<accession>A0A418HIZ7</accession>
<dbReference type="InterPro" id="IPR001734">
    <property type="entry name" value="Na/solute_symporter"/>
</dbReference>
<proteinExistence type="inferred from homology"/>
<sequence length="69" mass="7705">YFGQPHIIVRFMSIKSHKLLPKARRLGISWMAVGLLGAIGVGLTGISFISERHIKVEDPETLFIVMSQI</sequence>
<protein>
    <submittedName>
        <fullName evidence="3">Sodium:proline symporter</fullName>
    </submittedName>
</protein>
<dbReference type="RefSeq" id="WP_422066816.1">
    <property type="nucleotide sequence ID" value="NZ_QXRZ01000503.1"/>
</dbReference>
<keyword evidence="2" id="KW-0472">Membrane</keyword>
<dbReference type="EMBL" id="QXRZ01000503">
    <property type="protein sequence ID" value="RIL34058.1"/>
    <property type="molecule type" value="Genomic_DNA"/>
</dbReference>
<keyword evidence="2" id="KW-0812">Transmembrane</keyword>
<dbReference type="Pfam" id="PF00474">
    <property type="entry name" value="SSF"/>
    <property type="match status" value="1"/>
</dbReference>
<feature type="transmembrane region" description="Helical" evidence="2">
    <location>
        <begin position="28"/>
        <end position="49"/>
    </location>
</feature>
<gene>
    <name evidence="3" type="ORF">BUZ01_16335</name>
</gene>
<organism evidence="3 4">
    <name type="scientific">Staphylococcus gallinarum</name>
    <dbReference type="NCBI Taxonomy" id="1293"/>
    <lineage>
        <taxon>Bacteria</taxon>
        <taxon>Bacillati</taxon>
        <taxon>Bacillota</taxon>
        <taxon>Bacilli</taxon>
        <taxon>Bacillales</taxon>
        <taxon>Staphylococcaceae</taxon>
        <taxon>Staphylococcus</taxon>
    </lineage>
</organism>
<evidence type="ECO:0000313" key="4">
    <source>
        <dbReference type="Proteomes" id="UP000283576"/>
    </source>
</evidence>
<evidence type="ECO:0000256" key="2">
    <source>
        <dbReference type="SAM" id="Phobius"/>
    </source>
</evidence>
<dbReference type="GO" id="GO:0016020">
    <property type="term" value="C:membrane"/>
    <property type="evidence" value="ECO:0007669"/>
    <property type="project" value="InterPro"/>
</dbReference>
<keyword evidence="2" id="KW-1133">Transmembrane helix</keyword>
<evidence type="ECO:0000313" key="3">
    <source>
        <dbReference type="EMBL" id="RIL34058.1"/>
    </source>
</evidence>
<comment type="caution">
    <text evidence="3">The sequence shown here is derived from an EMBL/GenBank/DDBJ whole genome shotgun (WGS) entry which is preliminary data.</text>
</comment>
<comment type="similarity">
    <text evidence="1">Belongs to the sodium:solute symporter (SSF) (TC 2.A.21) family.</text>
</comment>
<dbReference type="AlphaFoldDB" id="A0A418HIZ7"/>
<dbReference type="Proteomes" id="UP000283576">
    <property type="component" value="Unassembled WGS sequence"/>
</dbReference>
<reference evidence="3 4" key="1">
    <citation type="journal article" date="2016" name="Front. Microbiol.">
        <title>Comprehensive Phylogenetic Analysis of Bovine Non-aureus Staphylococci Species Based on Whole-Genome Sequencing.</title>
        <authorList>
            <person name="Naushad S."/>
            <person name="Barkema H.W."/>
            <person name="Luby C."/>
            <person name="Condas L.A."/>
            <person name="Nobrega D.B."/>
            <person name="Carson D.A."/>
            <person name="De Buck J."/>
        </authorList>
    </citation>
    <scope>NUCLEOTIDE SEQUENCE [LARGE SCALE GENOMIC DNA]</scope>
    <source>
        <strain evidence="3 4">SNUC 1388</strain>
    </source>
</reference>
<dbReference type="GO" id="GO:0022857">
    <property type="term" value="F:transmembrane transporter activity"/>
    <property type="evidence" value="ECO:0007669"/>
    <property type="project" value="InterPro"/>
</dbReference>
<dbReference type="PROSITE" id="PS50283">
    <property type="entry name" value="NA_SOLUT_SYMP_3"/>
    <property type="match status" value="1"/>
</dbReference>
<name>A0A418HIZ7_STAGA</name>